<organism evidence="5 6">
    <name type="scientific">Yinghuangia aomiensis</name>
    <dbReference type="NCBI Taxonomy" id="676205"/>
    <lineage>
        <taxon>Bacteria</taxon>
        <taxon>Bacillati</taxon>
        <taxon>Actinomycetota</taxon>
        <taxon>Actinomycetes</taxon>
        <taxon>Kitasatosporales</taxon>
        <taxon>Streptomycetaceae</taxon>
        <taxon>Yinghuangia</taxon>
    </lineage>
</organism>
<feature type="domain" description="HTH gntR-type" evidence="4">
    <location>
        <begin position="5"/>
        <end position="72"/>
    </location>
</feature>
<evidence type="ECO:0000256" key="3">
    <source>
        <dbReference type="ARBA" id="ARBA00023163"/>
    </source>
</evidence>
<sequence>MPKPQPAAELVYDHLRDRLLDGAYAGGELLSEGAIAAALGVSRTPVREAFLRLEAQGFLRLYPKRGALVVPVTPGEATAVLQARLLMELFAVDSLSMQSDAAVRAVGKDLLALATREAGMPCGPSSRETLETAREFHARLMLAGGNAVLAASHAALWDQQIRVSAASTAQAAHVAADITEHTVLARALAEGRTTDARALLVEHIAAVGRRIGLANEPTLPQSGEHTRAERT</sequence>
<dbReference type="SUPFAM" id="SSF46785">
    <property type="entry name" value="Winged helix' DNA-binding domain"/>
    <property type="match status" value="1"/>
</dbReference>
<dbReference type="PROSITE" id="PS50949">
    <property type="entry name" value="HTH_GNTR"/>
    <property type="match status" value="1"/>
</dbReference>
<evidence type="ECO:0000313" key="5">
    <source>
        <dbReference type="EMBL" id="GAA4957139.1"/>
    </source>
</evidence>
<dbReference type="PANTHER" id="PTHR43537">
    <property type="entry name" value="TRANSCRIPTIONAL REGULATOR, GNTR FAMILY"/>
    <property type="match status" value="1"/>
</dbReference>
<name>A0ABP9H0Z4_9ACTN</name>
<evidence type="ECO:0000256" key="1">
    <source>
        <dbReference type="ARBA" id="ARBA00023015"/>
    </source>
</evidence>
<dbReference type="SUPFAM" id="SSF48008">
    <property type="entry name" value="GntR ligand-binding domain-like"/>
    <property type="match status" value="1"/>
</dbReference>
<reference evidence="6" key="1">
    <citation type="journal article" date="2019" name="Int. J. Syst. Evol. Microbiol.">
        <title>The Global Catalogue of Microorganisms (GCM) 10K type strain sequencing project: providing services to taxonomists for standard genome sequencing and annotation.</title>
        <authorList>
            <consortium name="The Broad Institute Genomics Platform"/>
            <consortium name="The Broad Institute Genome Sequencing Center for Infectious Disease"/>
            <person name="Wu L."/>
            <person name="Ma J."/>
        </authorList>
    </citation>
    <scope>NUCLEOTIDE SEQUENCE [LARGE SCALE GENOMIC DNA]</scope>
    <source>
        <strain evidence="6">JCM 17986</strain>
    </source>
</reference>
<dbReference type="PANTHER" id="PTHR43537:SF24">
    <property type="entry name" value="GLUCONATE OPERON TRANSCRIPTIONAL REPRESSOR"/>
    <property type="match status" value="1"/>
</dbReference>
<accession>A0ABP9H0Z4</accession>
<protein>
    <submittedName>
        <fullName evidence="5">GntR family transcriptional regulator</fullName>
    </submittedName>
</protein>
<dbReference type="InterPro" id="IPR000524">
    <property type="entry name" value="Tscrpt_reg_HTH_GntR"/>
</dbReference>
<evidence type="ECO:0000256" key="2">
    <source>
        <dbReference type="ARBA" id="ARBA00023125"/>
    </source>
</evidence>
<dbReference type="Pfam" id="PF00392">
    <property type="entry name" value="GntR"/>
    <property type="match status" value="1"/>
</dbReference>
<gene>
    <name evidence="5" type="ORF">GCM10023205_19350</name>
</gene>
<dbReference type="Gene3D" id="1.10.10.10">
    <property type="entry name" value="Winged helix-like DNA-binding domain superfamily/Winged helix DNA-binding domain"/>
    <property type="match status" value="1"/>
</dbReference>
<evidence type="ECO:0000259" key="4">
    <source>
        <dbReference type="PROSITE" id="PS50949"/>
    </source>
</evidence>
<dbReference type="InterPro" id="IPR011711">
    <property type="entry name" value="GntR_C"/>
</dbReference>
<comment type="caution">
    <text evidence="5">The sequence shown here is derived from an EMBL/GenBank/DDBJ whole genome shotgun (WGS) entry which is preliminary data.</text>
</comment>
<dbReference type="EMBL" id="BAABHS010000005">
    <property type="protein sequence ID" value="GAA4957139.1"/>
    <property type="molecule type" value="Genomic_DNA"/>
</dbReference>
<dbReference type="SMART" id="SM00345">
    <property type="entry name" value="HTH_GNTR"/>
    <property type="match status" value="1"/>
</dbReference>
<dbReference type="InterPro" id="IPR008920">
    <property type="entry name" value="TF_FadR/GntR_C"/>
</dbReference>
<dbReference type="Pfam" id="PF07729">
    <property type="entry name" value="FCD"/>
    <property type="match status" value="1"/>
</dbReference>
<dbReference type="Gene3D" id="1.20.120.530">
    <property type="entry name" value="GntR ligand-binding domain-like"/>
    <property type="match status" value="1"/>
</dbReference>
<dbReference type="CDD" id="cd07377">
    <property type="entry name" value="WHTH_GntR"/>
    <property type="match status" value="1"/>
</dbReference>
<dbReference type="PRINTS" id="PR00035">
    <property type="entry name" value="HTHGNTR"/>
</dbReference>
<dbReference type="InterPro" id="IPR036390">
    <property type="entry name" value="WH_DNA-bd_sf"/>
</dbReference>
<dbReference type="Proteomes" id="UP001500466">
    <property type="component" value="Unassembled WGS sequence"/>
</dbReference>
<keyword evidence="2" id="KW-0238">DNA-binding</keyword>
<keyword evidence="1" id="KW-0805">Transcription regulation</keyword>
<evidence type="ECO:0000313" key="6">
    <source>
        <dbReference type="Proteomes" id="UP001500466"/>
    </source>
</evidence>
<keyword evidence="6" id="KW-1185">Reference proteome</keyword>
<proteinExistence type="predicted"/>
<keyword evidence="3" id="KW-0804">Transcription</keyword>
<dbReference type="RefSeq" id="WP_345674929.1">
    <property type="nucleotide sequence ID" value="NZ_BAABHS010000005.1"/>
</dbReference>
<dbReference type="InterPro" id="IPR036388">
    <property type="entry name" value="WH-like_DNA-bd_sf"/>
</dbReference>